<name>A0ABP9RW11_9GAMM</name>
<dbReference type="EMBL" id="BAABLF010000004">
    <property type="protein sequence ID" value="GAA5187038.1"/>
    <property type="molecule type" value="Genomic_DNA"/>
</dbReference>
<dbReference type="Proteomes" id="UP001501600">
    <property type="component" value="Unassembled WGS sequence"/>
</dbReference>
<evidence type="ECO:0000313" key="1">
    <source>
        <dbReference type="EMBL" id="GAA5187038.1"/>
    </source>
</evidence>
<dbReference type="RefSeq" id="WP_345315347.1">
    <property type="nucleotide sequence ID" value="NZ_BAABLF010000004.1"/>
</dbReference>
<protein>
    <submittedName>
        <fullName evidence="1">Uncharacterized protein</fullName>
    </submittedName>
</protein>
<gene>
    <name evidence="1" type="ORF">GCM10025772_03820</name>
</gene>
<accession>A0ABP9RW11</accession>
<evidence type="ECO:0000313" key="2">
    <source>
        <dbReference type="Proteomes" id="UP001501600"/>
    </source>
</evidence>
<organism evidence="1 2">
    <name type="scientific">Ferrimonas gelatinilytica</name>
    <dbReference type="NCBI Taxonomy" id="1255257"/>
    <lineage>
        <taxon>Bacteria</taxon>
        <taxon>Pseudomonadati</taxon>
        <taxon>Pseudomonadota</taxon>
        <taxon>Gammaproteobacteria</taxon>
        <taxon>Alteromonadales</taxon>
        <taxon>Ferrimonadaceae</taxon>
        <taxon>Ferrimonas</taxon>
    </lineage>
</organism>
<sequence>MTQNFIVGLFINHDRKEFSMTARQWDAKLDAMIAKEQTRQHEFLLLVRDLDECTAEQVKRDFVESFQHAGYTRSPRQYLDEWRAGPDTSRGYAPAQ</sequence>
<proteinExistence type="predicted"/>
<reference evidence="2" key="1">
    <citation type="journal article" date="2019" name="Int. J. Syst. Evol. Microbiol.">
        <title>The Global Catalogue of Microorganisms (GCM) 10K type strain sequencing project: providing services to taxonomists for standard genome sequencing and annotation.</title>
        <authorList>
            <consortium name="The Broad Institute Genomics Platform"/>
            <consortium name="The Broad Institute Genome Sequencing Center for Infectious Disease"/>
            <person name="Wu L."/>
            <person name="Ma J."/>
        </authorList>
    </citation>
    <scope>NUCLEOTIDE SEQUENCE [LARGE SCALE GENOMIC DNA]</scope>
    <source>
        <strain evidence="2">JCM 18720</strain>
    </source>
</reference>
<keyword evidence="2" id="KW-1185">Reference proteome</keyword>
<comment type="caution">
    <text evidence="1">The sequence shown here is derived from an EMBL/GenBank/DDBJ whole genome shotgun (WGS) entry which is preliminary data.</text>
</comment>